<proteinExistence type="inferred from homology"/>
<keyword evidence="2" id="KW-0479">Metal-binding</keyword>
<evidence type="ECO:0000256" key="7">
    <source>
        <dbReference type="ARBA" id="ARBA00022833"/>
    </source>
</evidence>
<dbReference type="PROSITE" id="PS51192">
    <property type="entry name" value="HELICASE_ATP_BIND_1"/>
    <property type="match status" value="1"/>
</dbReference>
<dbReference type="SMART" id="SM00487">
    <property type="entry name" value="DEXDc"/>
    <property type="match status" value="1"/>
</dbReference>
<dbReference type="GO" id="GO:0008270">
    <property type="term" value="F:zinc ion binding"/>
    <property type="evidence" value="ECO:0007669"/>
    <property type="project" value="UniProtKB-KW"/>
</dbReference>
<dbReference type="InterPro" id="IPR018957">
    <property type="entry name" value="Znf_C3HC4_RING-type"/>
</dbReference>
<evidence type="ECO:0000256" key="5">
    <source>
        <dbReference type="ARBA" id="ARBA00022801"/>
    </source>
</evidence>
<evidence type="ECO:0000256" key="8">
    <source>
        <dbReference type="ARBA" id="ARBA00022840"/>
    </source>
</evidence>
<accession>A0AAW1Q818</accession>
<dbReference type="GO" id="GO:0005524">
    <property type="term" value="F:ATP binding"/>
    <property type="evidence" value="ECO:0007669"/>
    <property type="project" value="UniProtKB-KW"/>
</dbReference>
<feature type="region of interest" description="Disordered" evidence="10">
    <location>
        <begin position="151"/>
        <end position="181"/>
    </location>
</feature>
<name>A0AAW1Q818_9CHLO</name>
<dbReference type="PANTHER" id="PTHR45626:SF16">
    <property type="entry name" value="ATP-DEPENDENT HELICASE ULS1"/>
    <property type="match status" value="1"/>
</dbReference>
<dbReference type="PANTHER" id="PTHR45626">
    <property type="entry name" value="TRANSCRIPTION TERMINATION FACTOR 2-RELATED"/>
    <property type="match status" value="1"/>
</dbReference>
<protein>
    <submittedName>
        <fullName evidence="14">Uncharacterized protein</fullName>
    </submittedName>
</protein>
<dbReference type="InterPro" id="IPR050628">
    <property type="entry name" value="SNF2_RAD54_helicase_TF"/>
</dbReference>
<feature type="domain" description="Helicase C-terminal" evidence="13">
    <location>
        <begin position="538"/>
        <end position="700"/>
    </location>
</feature>
<evidence type="ECO:0000256" key="4">
    <source>
        <dbReference type="ARBA" id="ARBA00022771"/>
    </source>
</evidence>
<evidence type="ECO:0000256" key="6">
    <source>
        <dbReference type="ARBA" id="ARBA00022806"/>
    </source>
</evidence>
<dbReference type="PROSITE" id="PS51194">
    <property type="entry name" value="HELICASE_CTER"/>
    <property type="match status" value="1"/>
</dbReference>
<evidence type="ECO:0000256" key="10">
    <source>
        <dbReference type="SAM" id="MobiDB-lite"/>
    </source>
</evidence>
<evidence type="ECO:0000259" key="13">
    <source>
        <dbReference type="PROSITE" id="PS51194"/>
    </source>
</evidence>
<feature type="domain" description="RING-type" evidence="11">
    <location>
        <begin position="405"/>
        <end position="453"/>
    </location>
</feature>
<keyword evidence="6" id="KW-0347">Helicase</keyword>
<sequence length="711" mass="76587">MAQRESQTPAGGLLADDQGLGKTLSTISLIVSQQPPPGWRRSGAGSSREGAPQPVSASSSPGYANEPPAKRLKASCPKSGRHAEELCTGGTLVICPTAVLTQWANEIAAKVAVSAGVSVHVYHGKAREGVTAQHLARYSVVLTTYTTMALQSPHRPDSGGTEIFDQDGSMPNGDPSAGMGPERQAGPLFGVKWWRVVLDEAQSIKNSNTLVAHAAWGLEAERRWCLSGTPIQNGMDDLYAYFRFLRYEPYCRWQAFKTMIKEPQQSGNVAKRIQAILQSVMLRRTKASKIEGKPIVNLPPRNQKLVKKRFSASEQGCYDKLLQQSLLEFKALESAGSLQYVNMLWLLLRLRQACNHPTLVRASPAGPPSSPSATSPARLAAARKLAPEVRTALLAALASPGGQCCAQCGDIPEEPRVAACSHIFCRQCISVQVGSSGPPPSPRDTSFACPACNTCLAAEQVYSAAALQVAGGLPAGEAAPAPLLKPDWRASTKIEQLMVMLRAIRSRRKASRERADLAAPVLGGKSKSDSRLAAALGQVARPATACGAGVSAPDKMLVFSQWTGMLDLVELALKEEKFLFRRLDGSMSVSARERAVADFQNKPEINVLLLSLKAAALGLNLVAANHVVLLDLWWNPTVEEQAIDRAHRIGQTRAVHVTRITIEGTVEERILALQERKRKLVASAFGEDAAGNMQQLNRLTADDLKYLFTGH</sequence>
<keyword evidence="3" id="KW-0547">Nucleotide-binding</keyword>
<comment type="caution">
    <text evidence="14">The sequence shown here is derived from an EMBL/GenBank/DDBJ whole genome shotgun (WGS) entry which is preliminary data.</text>
</comment>
<dbReference type="InterPro" id="IPR017907">
    <property type="entry name" value="Znf_RING_CS"/>
</dbReference>
<feature type="region of interest" description="Disordered" evidence="10">
    <location>
        <begin position="26"/>
        <end position="76"/>
    </location>
</feature>
<evidence type="ECO:0000256" key="2">
    <source>
        <dbReference type="ARBA" id="ARBA00022723"/>
    </source>
</evidence>
<dbReference type="Gene3D" id="3.40.50.10810">
    <property type="entry name" value="Tandem AAA-ATPase domain"/>
    <property type="match status" value="1"/>
</dbReference>
<keyword evidence="4 9" id="KW-0863">Zinc-finger</keyword>
<evidence type="ECO:0000313" key="15">
    <source>
        <dbReference type="Proteomes" id="UP001489004"/>
    </source>
</evidence>
<dbReference type="AlphaFoldDB" id="A0AAW1Q818"/>
<organism evidence="14 15">
    <name type="scientific">[Myrmecia] bisecta</name>
    <dbReference type="NCBI Taxonomy" id="41462"/>
    <lineage>
        <taxon>Eukaryota</taxon>
        <taxon>Viridiplantae</taxon>
        <taxon>Chlorophyta</taxon>
        <taxon>core chlorophytes</taxon>
        <taxon>Trebouxiophyceae</taxon>
        <taxon>Trebouxiales</taxon>
        <taxon>Trebouxiaceae</taxon>
        <taxon>Myrmecia</taxon>
    </lineage>
</organism>
<dbReference type="CDD" id="cd18793">
    <property type="entry name" value="SF2_C_SNF"/>
    <property type="match status" value="1"/>
</dbReference>
<dbReference type="InterPro" id="IPR001841">
    <property type="entry name" value="Znf_RING"/>
</dbReference>
<dbReference type="InterPro" id="IPR013083">
    <property type="entry name" value="Znf_RING/FYVE/PHD"/>
</dbReference>
<dbReference type="GO" id="GO:0004386">
    <property type="term" value="F:helicase activity"/>
    <property type="evidence" value="ECO:0007669"/>
    <property type="project" value="UniProtKB-KW"/>
</dbReference>
<dbReference type="SMART" id="SM00184">
    <property type="entry name" value="RING"/>
    <property type="match status" value="1"/>
</dbReference>
<dbReference type="Pfam" id="PF00176">
    <property type="entry name" value="SNF2-rel_dom"/>
    <property type="match status" value="1"/>
</dbReference>
<dbReference type="InterPro" id="IPR027417">
    <property type="entry name" value="P-loop_NTPase"/>
</dbReference>
<dbReference type="InterPro" id="IPR001650">
    <property type="entry name" value="Helicase_C-like"/>
</dbReference>
<dbReference type="Gene3D" id="3.40.50.300">
    <property type="entry name" value="P-loop containing nucleotide triphosphate hydrolases"/>
    <property type="match status" value="1"/>
</dbReference>
<dbReference type="CDD" id="cd18008">
    <property type="entry name" value="DEXDc_SHPRH-like"/>
    <property type="match status" value="1"/>
</dbReference>
<dbReference type="InterPro" id="IPR049730">
    <property type="entry name" value="SNF2/RAD54-like_C"/>
</dbReference>
<dbReference type="GO" id="GO:0016787">
    <property type="term" value="F:hydrolase activity"/>
    <property type="evidence" value="ECO:0007669"/>
    <property type="project" value="UniProtKB-KW"/>
</dbReference>
<evidence type="ECO:0000259" key="11">
    <source>
        <dbReference type="PROSITE" id="PS50089"/>
    </source>
</evidence>
<dbReference type="Gene3D" id="3.30.40.10">
    <property type="entry name" value="Zinc/RING finger domain, C3HC4 (zinc finger)"/>
    <property type="match status" value="1"/>
</dbReference>
<dbReference type="GO" id="GO:0008094">
    <property type="term" value="F:ATP-dependent activity, acting on DNA"/>
    <property type="evidence" value="ECO:0007669"/>
    <property type="project" value="TreeGrafter"/>
</dbReference>
<dbReference type="SMART" id="SM00490">
    <property type="entry name" value="HELICc"/>
    <property type="match status" value="1"/>
</dbReference>
<comment type="similarity">
    <text evidence="1">Belongs to the SNF2/RAD54 helicase family. RAD16 subfamily.</text>
</comment>
<evidence type="ECO:0000256" key="3">
    <source>
        <dbReference type="ARBA" id="ARBA00022741"/>
    </source>
</evidence>
<dbReference type="GO" id="GO:0005634">
    <property type="term" value="C:nucleus"/>
    <property type="evidence" value="ECO:0007669"/>
    <property type="project" value="TreeGrafter"/>
</dbReference>
<evidence type="ECO:0000313" key="14">
    <source>
        <dbReference type="EMBL" id="KAK9816469.1"/>
    </source>
</evidence>
<reference evidence="14 15" key="1">
    <citation type="journal article" date="2024" name="Nat. Commun.">
        <title>Phylogenomics reveals the evolutionary origins of lichenization in chlorophyte algae.</title>
        <authorList>
            <person name="Puginier C."/>
            <person name="Libourel C."/>
            <person name="Otte J."/>
            <person name="Skaloud P."/>
            <person name="Haon M."/>
            <person name="Grisel S."/>
            <person name="Petersen M."/>
            <person name="Berrin J.G."/>
            <person name="Delaux P.M."/>
            <person name="Dal Grande F."/>
            <person name="Keller J."/>
        </authorList>
    </citation>
    <scope>NUCLEOTIDE SEQUENCE [LARGE SCALE GENOMIC DNA]</scope>
    <source>
        <strain evidence="14 15">SAG 2043</strain>
    </source>
</reference>
<keyword evidence="7" id="KW-0862">Zinc</keyword>
<dbReference type="Proteomes" id="UP001489004">
    <property type="component" value="Unassembled WGS sequence"/>
</dbReference>
<dbReference type="InterPro" id="IPR038718">
    <property type="entry name" value="SNF2-like_sf"/>
</dbReference>
<evidence type="ECO:0000259" key="12">
    <source>
        <dbReference type="PROSITE" id="PS51192"/>
    </source>
</evidence>
<dbReference type="PROSITE" id="PS50089">
    <property type="entry name" value="ZF_RING_2"/>
    <property type="match status" value="1"/>
</dbReference>
<keyword evidence="5" id="KW-0378">Hydrolase</keyword>
<dbReference type="SUPFAM" id="SSF52540">
    <property type="entry name" value="P-loop containing nucleoside triphosphate hydrolases"/>
    <property type="match status" value="2"/>
</dbReference>
<evidence type="ECO:0000256" key="1">
    <source>
        <dbReference type="ARBA" id="ARBA00008438"/>
    </source>
</evidence>
<dbReference type="GO" id="GO:0006281">
    <property type="term" value="P:DNA repair"/>
    <property type="evidence" value="ECO:0007669"/>
    <property type="project" value="TreeGrafter"/>
</dbReference>
<keyword evidence="15" id="KW-1185">Reference proteome</keyword>
<gene>
    <name evidence="14" type="ORF">WJX72_000674</name>
</gene>
<dbReference type="Pfam" id="PF00271">
    <property type="entry name" value="Helicase_C"/>
    <property type="match status" value="1"/>
</dbReference>
<dbReference type="SUPFAM" id="SSF57850">
    <property type="entry name" value="RING/U-box"/>
    <property type="match status" value="1"/>
</dbReference>
<dbReference type="PROSITE" id="PS00518">
    <property type="entry name" value="ZF_RING_1"/>
    <property type="match status" value="1"/>
</dbReference>
<feature type="domain" description="Helicase ATP-binding" evidence="12">
    <location>
        <begin position="3"/>
        <end position="248"/>
    </location>
</feature>
<keyword evidence="8" id="KW-0067">ATP-binding</keyword>
<dbReference type="InterPro" id="IPR000330">
    <property type="entry name" value="SNF2_N"/>
</dbReference>
<evidence type="ECO:0000256" key="9">
    <source>
        <dbReference type="PROSITE-ProRule" id="PRU00175"/>
    </source>
</evidence>
<dbReference type="InterPro" id="IPR014001">
    <property type="entry name" value="Helicase_ATP-bd"/>
</dbReference>
<dbReference type="EMBL" id="JALJOR010000005">
    <property type="protein sequence ID" value="KAK9816469.1"/>
    <property type="molecule type" value="Genomic_DNA"/>
</dbReference>
<dbReference type="Pfam" id="PF00097">
    <property type="entry name" value="zf-C3HC4"/>
    <property type="match status" value="1"/>
</dbReference>